<dbReference type="InterPro" id="IPR001810">
    <property type="entry name" value="F-box_dom"/>
</dbReference>
<comment type="caution">
    <text evidence="2">The sequence shown here is derived from an EMBL/GenBank/DDBJ whole genome shotgun (WGS) entry which is preliminary data.</text>
</comment>
<dbReference type="AlphaFoldDB" id="A0AAV9H5N5"/>
<evidence type="ECO:0000313" key="2">
    <source>
        <dbReference type="EMBL" id="KAK4455206.1"/>
    </source>
</evidence>
<gene>
    <name evidence="2" type="ORF">QBC34DRAFT_391786</name>
</gene>
<dbReference type="Proteomes" id="UP001321760">
    <property type="component" value="Unassembled WGS sequence"/>
</dbReference>
<protein>
    <recommendedName>
        <fullName evidence="1">F-box domain-containing protein</fullName>
    </recommendedName>
</protein>
<dbReference type="Pfam" id="PF00646">
    <property type="entry name" value="F-box"/>
    <property type="match status" value="1"/>
</dbReference>
<reference evidence="2" key="1">
    <citation type="journal article" date="2023" name="Mol. Phylogenet. Evol.">
        <title>Genome-scale phylogeny and comparative genomics of the fungal order Sordariales.</title>
        <authorList>
            <person name="Hensen N."/>
            <person name="Bonometti L."/>
            <person name="Westerberg I."/>
            <person name="Brannstrom I.O."/>
            <person name="Guillou S."/>
            <person name="Cros-Aarteil S."/>
            <person name="Calhoun S."/>
            <person name="Haridas S."/>
            <person name="Kuo A."/>
            <person name="Mondo S."/>
            <person name="Pangilinan J."/>
            <person name="Riley R."/>
            <person name="LaButti K."/>
            <person name="Andreopoulos B."/>
            <person name="Lipzen A."/>
            <person name="Chen C."/>
            <person name="Yan M."/>
            <person name="Daum C."/>
            <person name="Ng V."/>
            <person name="Clum A."/>
            <person name="Steindorff A."/>
            <person name="Ohm R.A."/>
            <person name="Martin F."/>
            <person name="Silar P."/>
            <person name="Natvig D.O."/>
            <person name="Lalanne C."/>
            <person name="Gautier V."/>
            <person name="Ament-Velasquez S.L."/>
            <person name="Kruys A."/>
            <person name="Hutchinson M.I."/>
            <person name="Powell A.J."/>
            <person name="Barry K."/>
            <person name="Miller A.N."/>
            <person name="Grigoriev I.V."/>
            <person name="Debuchy R."/>
            <person name="Gladieux P."/>
            <person name="Hiltunen Thoren M."/>
            <person name="Johannesson H."/>
        </authorList>
    </citation>
    <scope>NUCLEOTIDE SEQUENCE</scope>
    <source>
        <strain evidence="2">PSN243</strain>
    </source>
</reference>
<keyword evidence="3" id="KW-1185">Reference proteome</keyword>
<reference evidence="2" key="2">
    <citation type="submission" date="2023-05" db="EMBL/GenBank/DDBJ databases">
        <authorList>
            <consortium name="Lawrence Berkeley National Laboratory"/>
            <person name="Steindorff A."/>
            <person name="Hensen N."/>
            <person name="Bonometti L."/>
            <person name="Westerberg I."/>
            <person name="Brannstrom I.O."/>
            <person name="Guillou S."/>
            <person name="Cros-Aarteil S."/>
            <person name="Calhoun S."/>
            <person name="Haridas S."/>
            <person name="Kuo A."/>
            <person name="Mondo S."/>
            <person name="Pangilinan J."/>
            <person name="Riley R."/>
            <person name="Labutti K."/>
            <person name="Andreopoulos B."/>
            <person name="Lipzen A."/>
            <person name="Chen C."/>
            <person name="Yanf M."/>
            <person name="Daum C."/>
            <person name="Ng V."/>
            <person name="Clum A."/>
            <person name="Ohm R."/>
            <person name="Martin F."/>
            <person name="Silar P."/>
            <person name="Natvig D."/>
            <person name="Lalanne C."/>
            <person name="Gautier V."/>
            <person name="Ament-Velasquez S.L."/>
            <person name="Kruys A."/>
            <person name="Hutchinson M.I."/>
            <person name="Powell A.J."/>
            <person name="Barry K."/>
            <person name="Miller A.N."/>
            <person name="Grigoriev I.V."/>
            <person name="Debuchy R."/>
            <person name="Gladieux P."/>
            <person name="Thoren M.H."/>
            <person name="Johannesson H."/>
        </authorList>
    </citation>
    <scope>NUCLEOTIDE SEQUENCE</scope>
    <source>
        <strain evidence="2">PSN243</strain>
    </source>
</reference>
<dbReference type="InterPro" id="IPR036047">
    <property type="entry name" value="F-box-like_dom_sf"/>
</dbReference>
<evidence type="ECO:0000259" key="1">
    <source>
        <dbReference type="PROSITE" id="PS50181"/>
    </source>
</evidence>
<name>A0AAV9H5N5_9PEZI</name>
<accession>A0AAV9H5N5</accession>
<proteinExistence type="predicted"/>
<dbReference type="PROSITE" id="PS50181">
    <property type="entry name" value="FBOX"/>
    <property type="match status" value="1"/>
</dbReference>
<dbReference type="EMBL" id="MU865915">
    <property type="protein sequence ID" value="KAK4455206.1"/>
    <property type="molecule type" value="Genomic_DNA"/>
</dbReference>
<feature type="domain" description="F-box" evidence="1">
    <location>
        <begin position="63"/>
        <end position="111"/>
    </location>
</feature>
<organism evidence="2 3">
    <name type="scientific">Podospora aff. communis PSN243</name>
    <dbReference type="NCBI Taxonomy" id="3040156"/>
    <lineage>
        <taxon>Eukaryota</taxon>
        <taxon>Fungi</taxon>
        <taxon>Dikarya</taxon>
        <taxon>Ascomycota</taxon>
        <taxon>Pezizomycotina</taxon>
        <taxon>Sordariomycetes</taxon>
        <taxon>Sordariomycetidae</taxon>
        <taxon>Sordariales</taxon>
        <taxon>Podosporaceae</taxon>
        <taxon>Podospora</taxon>
    </lineage>
</organism>
<sequence length="403" mass="46503">MSLLHALYHASRFAVCPTKRASLNFTPSLAPTWTGNLIMPRKPSKLSRRGDRRLAEADNVKPQDTLTRLPLELVHTVCSSLDILALSNLRRTCRTAKSMIDGYPPYHWLAAHHPWVIRAMIKARATHPTCAKAYSVLRSEACSLCGEQIKPDVSTPSAEPTENVLLHVGFFYLPTADAICRICSANVTEEDRAFTPWSEPHPRKHLSQLRKEHRNRGEDIASLDWERTRLLPCVLGLPKMPHPADSGRRARRKARQDPGWLRPKLYDSHAVGEMFGDKLGKMQGSWRIACRSFKCRDGDFERMEEKERDRVVLPLVSEEGSEALFVYHEVFYDEAPKGVQSQYEIRPRISESWGRDSMEEYDEDEENWEYGHYWEDYGHWEPDIDPVWMGLEVWDDGGNEEFW</sequence>
<evidence type="ECO:0000313" key="3">
    <source>
        <dbReference type="Proteomes" id="UP001321760"/>
    </source>
</evidence>
<dbReference type="SUPFAM" id="SSF81383">
    <property type="entry name" value="F-box domain"/>
    <property type="match status" value="1"/>
</dbReference>